<dbReference type="EMBL" id="KV428066">
    <property type="protein sequence ID" value="KZT38277.1"/>
    <property type="molecule type" value="Genomic_DNA"/>
</dbReference>
<feature type="compositionally biased region" description="Polar residues" evidence="1">
    <location>
        <begin position="137"/>
        <end position="156"/>
    </location>
</feature>
<organism evidence="2 3">
    <name type="scientific">Sistotremastrum suecicum HHB10207 ss-3</name>
    <dbReference type="NCBI Taxonomy" id="1314776"/>
    <lineage>
        <taxon>Eukaryota</taxon>
        <taxon>Fungi</taxon>
        <taxon>Dikarya</taxon>
        <taxon>Basidiomycota</taxon>
        <taxon>Agaricomycotina</taxon>
        <taxon>Agaricomycetes</taxon>
        <taxon>Sistotremastrales</taxon>
        <taxon>Sistotremastraceae</taxon>
        <taxon>Sistotremastrum</taxon>
    </lineage>
</organism>
<feature type="compositionally biased region" description="Basic and acidic residues" evidence="1">
    <location>
        <begin position="415"/>
        <end position="425"/>
    </location>
</feature>
<name>A0A166D9C5_9AGAM</name>
<protein>
    <submittedName>
        <fullName evidence="2">Uncharacterized protein</fullName>
    </submittedName>
</protein>
<evidence type="ECO:0000313" key="3">
    <source>
        <dbReference type="Proteomes" id="UP000076798"/>
    </source>
</evidence>
<dbReference type="Proteomes" id="UP000076798">
    <property type="component" value="Unassembled WGS sequence"/>
</dbReference>
<dbReference type="AlphaFoldDB" id="A0A166D9C5"/>
<evidence type="ECO:0000256" key="1">
    <source>
        <dbReference type="SAM" id="MobiDB-lite"/>
    </source>
</evidence>
<feature type="compositionally biased region" description="Polar residues" evidence="1">
    <location>
        <begin position="94"/>
        <end position="106"/>
    </location>
</feature>
<proteinExistence type="predicted"/>
<feature type="region of interest" description="Disordered" evidence="1">
    <location>
        <begin position="133"/>
        <end position="161"/>
    </location>
</feature>
<feature type="region of interest" description="Disordered" evidence="1">
    <location>
        <begin position="86"/>
        <end position="106"/>
    </location>
</feature>
<accession>A0A166D9C5</accession>
<keyword evidence="3" id="KW-1185">Reference proteome</keyword>
<sequence>MDGSESPYKLGHNATCSLLSLPLTYNTPAMDVDEIPDNGIFESLLLPPLPNRRIINIAPPPLPFWAHTRYSPPGPPPSFVEAATGRPQRPAAQYRSQAPSASRESTYTITLHNDPRVKASVDGCASVARNAQRPDATISQSSGQCEAAEASSSQGPQYRPIRPRKDIEQSHLQLPSPRSHLRATGDVILQSEQTATGSGNQVIVLQLHPVQPASPESLPGFTLHRYSPLAKLWTPRKKAAEGRLVSLKLGSREFLVPEAYLISCRSLASSLFPTRRGGLGVVINQAQHVTDGCIFLNYDPSEMLTARIAVLLFMIHYGHTQMDPQSLLVKNRFSSVTEFEAFGVHLFHEAVSHLDRVEWNSNTTILAAQATILLGLHYFEERDPATWKAFQPKLGKAITAFRELMYTGPPRRRDRRENFTSKDRPTQVCTDA</sequence>
<evidence type="ECO:0000313" key="2">
    <source>
        <dbReference type="EMBL" id="KZT38277.1"/>
    </source>
</evidence>
<reference evidence="2 3" key="1">
    <citation type="journal article" date="2016" name="Mol. Biol. Evol.">
        <title>Comparative Genomics of Early-Diverging Mushroom-Forming Fungi Provides Insights into the Origins of Lignocellulose Decay Capabilities.</title>
        <authorList>
            <person name="Nagy L.G."/>
            <person name="Riley R."/>
            <person name="Tritt A."/>
            <person name="Adam C."/>
            <person name="Daum C."/>
            <person name="Floudas D."/>
            <person name="Sun H."/>
            <person name="Yadav J.S."/>
            <person name="Pangilinan J."/>
            <person name="Larsson K.H."/>
            <person name="Matsuura K."/>
            <person name="Barry K."/>
            <person name="Labutti K."/>
            <person name="Kuo R."/>
            <person name="Ohm R.A."/>
            <person name="Bhattacharya S.S."/>
            <person name="Shirouzu T."/>
            <person name="Yoshinaga Y."/>
            <person name="Martin F.M."/>
            <person name="Grigoriev I.V."/>
            <person name="Hibbett D.S."/>
        </authorList>
    </citation>
    <scope>NUCLEOTIDE SEQUENCE [LARGE SCALE GENOMIC DNA]</scope>
    <source>
        <strain evidence="2 3">HHB10207 ss-3</strain>
    </source>
</reference>
<gene>
    <name evidence="2" type="ORF">SISSUDRAFT_767061</name>
</gene>
<feature type="region of interest" description="Disordered" evidence="1">
    <location>
        <begin position="410"/>
        <end position="432"/>
    </location>
</feature>